<dbReference type="Pfam" id="PF00641">
    <property type="entry name" value="Zn_ribbon_RanBP"/>
    <property type="match status" value="3"/>
</dbReference>
<feature type="region of interest" description="Disordered" evidence="4">
    <location>
        <begin position="210"/>
        <end position="242"/>
    </location>
</feature>
<organism evidence="6">
    <name type="scientific">Wollemia nobilis</name>
    <dbReference type="NCBI Taxonomy" id="56998"/>
    <lineage>
        <taxon>Eukaryota</taxon>
        <taxon>Viridiplantae</taxon>
        <taxon>Streptophyta</taxon>
        <taxon>Embryophyta</taxon>
        <taxon>Tracheophyta</taxon>
        <taxon>Spermatophyta</taxon>
        <taxon>Pinopsida</taxon>
        <taxon>Pinidae</taxon>
        <taxon>Conifers II</taxon>
        <taxon>Araucariales</taxon>
        <taxon>Araucariaceae</taxon>
        <taxon>Wollemia</taxon>
    </lineage>
</organism>
<name>A0A0C9S8X9_9CONI</name>
<feature type="domain" description="RanBP2-type" evidence="5">
    <location>
        <begin position="186"/>
        <end position="212"/>
    </location>
</feature>
<proteinExistence type="predicted"/>
<dbReference type="Gene3D" id="4.10.1060.10">
    <property type="entry name" value="Zinc finger, RanBP2-type"/>
    <property type="match status" value="3"/>
</dbReference>
<dbReference type="InterPro" id="IPR036443">
    <property type="entry name" value="Znf_RanBP2_sf"/>
</dbReference>
<dbReference type="SUPFAM" id="SSF90209">
    <property type="entry name" value="Ran binding protein zinc finger-like"/>
    <property type="match status" value="3"/>
</dbReference>
<accession>A0A0C9S8X9</accession>
<evidence type="ECO:0000256" key="2">
    <source>
        <dbReference type="ARBA" id="ARBA00022771"/>
    </source>
</evidence>
<dbReference type="PANTHER" id="PTHR12999">
    <property type="entry name" value="ZINC FINGER RAN-BINDING DOMAIN-CONTAINING PROTEIN 2 ZRANB2-RELATED"/>
    <property type="match status" value="1"/>
</dbReference>
<feature type="domain" description="RanBP2-type" evidence="5">
    <location>
        <begin position="24"/>
        <end position="50"/>
    </location>
</feature>
<evidence type="ECO:0000259" key="5">
    <source>
        <dbReference type="SMART" id="SM00547"/>
    </source>
</evidence>
<feature type="compositionally biased region" description="Low complexity" evidence="4">
    <location>
        <begin position="271"/>
        <end position="286"/>
    </location>
</feature>
<feature type="region of interest" description="Disordered" evidence="4">
    <location>
        <begin position="259"/>
        <end position="292"/>
    </location>
</feature>
<protein>
    <submittedName>
        <fullName evidence="6">TSA: Wollemia nobilis Ref_Wollemi_Transcript_2520_1522 transcribed RNA sequence</fullName>
    </submittedName>
</protein>
<evidence type="ECO:0000313" key="6">
    <source>
        <dbReference type="EMBL" id="JAG89247.1"/>
    </source>
</evidence>
<evidence type="ECO:0000256" key="3">
    <source>
        <dbReference type="ARBA" id="ARBA00022833"/>
    </source>
</evidence>
<evidence type="ECO:0000256" key="4">
    <source>
        <dbReference type="SAM" id="MobiDB-lite"/>
    </source>
</evidence>
<dbReference type="InterPro" id="IPR001876">
    <property type="entry name" value="Znf_RanBP2"/>
</dbReference>
<sequence length="292" mass="30731">MVQGDTRSSSGPKRPRTGGHRSEGDWTCPKCGNVNFSFRTTCNRHSCGTHKPADSVLNKSGSYRPAPYEQAPPPLYFGGAGGTTPLYMGAAGIPSAYGTHLPYPGPSAVPYDYNLPVGMNGPYSTLHMPGSYNSPGVVLGPGSGYGASSMLPINQGPLLHGSVAGAYADENRSRKRRAGPGGLSDGDWICPKCGNSNFAFRTTCNMRKCSAPKPSENGSKKGNAAAKDAAKAPPPEGSWECEKCGNVNYPFRTKCNRRNCGAEKPSEQTESAKSPLKSTSKSPAKSSSEEDQ</sequence>
<dbReference type="EMBL" id="GCHU01002501">
    <property type="protein sequence ID" value="JAG89247.1"/>
    <property type="molecule type" value="Transcribed_RNA"/>
</dbReference>
<keyword evidence="2" id="KW-0863">Zinc-finger</keyword>
<evidence type="ECO:0000256" key="1">
    <source>
        <dbReference type="ARBA" id="ARBA00022723"/>
    </source>
</evidence>
<dbReference type="PANTHER" id="PTHR12999:SF24">
    <property type="entry name" value="RANBP2-TYPE DOMAIN-CONTAINING PROTEIN"/>
    <property type="match status" value="1"/>
</dbReference>
<keyword evidence="3" id="KW-0862">Zinc</keyword>
<feature type="domain" description="RanBP2-type" evidence="5">
    <location>
        <begin position="237"/>
        <end position="263"/>
    </location>
</feature>
<dbReference type="SMART" id="SM00547">
    <property type="entry name" value="ZnF_RBZ"/>
    <property type="match status" value="3"/>
</dbReference>
<feature type="region of interest" description="Disordered" evidence="4">
    <location>
        <begin position="1"/>
        <end position="25"/>
    </location>
</feature>
<dbReference type="AlphaFoldDB" id="A0A0C9S8X9"/>
<dbReference type="GO" id="GO:0008270">
    <property type="term" value="F:zinc ion binding"/>
    <property type="evidence" value="ECO:0007669"/>
    <property type="project" value="UniProtKB-KW"/>
</dbReference>
<feature type="compositionally biased region" description="Polar residues" evidence="4">
    <location>
        <begin position="1"/>
        <end position="11"/>
    </location>
</feature>
<keyword evidence="1" id="KW-0479">Metal-binding</keyword>
<reference evidence="6" key="1">
    <citation type="submission" date="2015-02" db="EMBL/GenBank/DDBJ databases">
        <title>A transcriptome of Wollemia nobilis - a relic of Gondwana.</title>
        <authorList>
            <person name="Chia J.Y."/>
            <person name="Leong Y.S."/>
            <person name="Abdul Karim S."/>
            <person name="Wan Azmi N."/>
            <person name="Hercus R."/>
            <person name="Croft L."/>
        </authorList>
    </citation>
    <scope>NUCLEOTIDE SEQUENCE</scope>
    <source>
        <strain evidence="6">MaeBrown</strain>
        <tissue evidence="6">Leaf</tissue>
    </source>
</reference>